<dbReference type="Pfam" id="PF00563">
    <property type="entry name" value="EAL"/>
    <property type="match status" value="1"/>
</dbReference>
<dbReference type="NCBIfam" id="TIGR00254">
    <property type="entry name" value="GGDEF"/>
    <property type="match status" value="1"/>
</dbReference>
<gene>
    <name evidence="3" type="ORF">G1H19_14475</name>
</gene>
<comment type="caution">
    <text evidence="3">The sequence shown here is derived from an EMBL/GenBank/DDBJ whole genome shotgun (WGS) entry which is preliminary data.</text>
</comment>
<dbReference type="SMART" id="SM00052">
    <property type="entry name" value="EAL"/>
    <property type="match status" value="1"/>
</dbReference>
<dbReference type="PANTHER" id="PTHR44757">
    <property type="entry name" value="DIGUANYLATE CYCLASE DGCP"/>
    <property type="match status" value="1"/>
</dbReference>
<feature type="domain" description="GGDEF" evidence="2">
    <location>
        <begin position="171"/>
        <end position="305"/>
    </location>
</feature>
<proteinExistence type="predicted"/>
<dbReference type="CDD" id="cd01948">
    <property type="entry name" value="EAL"/>
    <property type="match status" value="1"/>
</dbReference>
<evidence type="ECO:0000259" key="1">
    <source>
        <dbReference type="PROSITE" id="PS50883"/>
    </source>
</evidence>
<dbReference type="Gene3D" id="3.20.20.450">
    <property type="entry name" value="EAL domain"/>
    <property type="match status" value="1"/>
</dbReference>
<dbReference type="InterPro" id="IPR052155">
    <property type="entry name" value="Biofilm_reg_signaling"/>
</dbReference>
<keyword evidence="4" id="KW-1185">Reference proteome</keyword>
<dbReference type="InterPro" id="IPR000160">
    <property type="entry name" value="GGDEF_dom"/>
</dbReference>
<dbReference type="InterPro" id="IPR029787">
    <property type="entry name" value="Nucleotide_cyclase"/>
</dbReference>
<organism evidence="3 4">
    <name type="scientific">Goekera deserti</name>
    <dbReference type="NCBI Taxonomy" id="2497753"/>
    <lineage>
        <taxon>Bacteria</taxon>
        <taxon>Bacillati</taxon>
        <taxon>Actinomycetota</taxon>
        <taxon>Actinomycetes</taxon>
        <taxon>Geodermatophilales</taxon>
        <taxon>Geodermatophilaceae</taxon>
        <taxon>Goekera</taxon>
    </lineage>
</organism>
<dbReference type="CDD" id="cd01949">
    <property type="entry name" value="GGDEF"/>
    <property type="match status" value="1"/>
</dbReference>
<accession>A0A7K3WFD5</accession>
<sequence length="576" mass="61995">MLTVEVASPDMHEPNLGSAALDALPSPTVVMEPGGLIGWANRAWWEAGEALLPKGVERRGEGADYHAAMARVLPTSDCSAIRAGLSAVMDGSTACFQYEYSCSIRSGRAWFHLEASRIDDAGNIVITHTDVTRRVSDEKTRAWQAGLDPLTALPSRARLYGLVADALSGPQPCTVLYLDVDGFKTVNDSLGHQVGDLLIRVLADRLGRRARVSDVMGRLGGDEFLVLAYDCDGERGLALAEDLRGAFAEPFALAGMRLSLTASIGVASSAGRTGSVDADTLIGDADAALYAAKGAGRDRVHLFTRELRDAARWRLEVATKLADPATYDQLEVHYQPIMHLPSGKASALEALIRWRHPERGLMMPDSFIPVAEETGAVVPMTRWLLDEVIRQTTEWAVEGVDVSVGINISACHLSSGTLVADVRRALSAHDLPADHLVLELTETSIAEDPVRGGEQMRELVAMGVRLAIDDFGTGWSTLARLLAMPMDTLKLDRSLLQGVCASDGVDVMSAIVALADSLRLRSTAEGVETLDQLRMVSEAGCDYAQGWLFARAMPAADLGRWMKARVADPSPWLDTA</sequence>
<dbReference type="SUPFAM" id="SSF141868">
    <property type="entry name" value="EAL domain-like"/>
    <property type="match status" value="1"/>
</dbReference>
<evidence type="ECO:0000313" key="4">
    <source>
        <dbReference type="Proteomes" id="UP000470470"/>
    </source>
</evidence>
<evidence type="ECO:0000259" key="2">
    <source>
        <dbReference type="PROSITE" id="PS50887"/>
    </source>
</evidence>
<dbReference type="PANTHER" id="PTHR44757:SF2">
    <property type="entry name" value="BIOFILM ARCHITECTURE MAINTENANCE PROTEIN MBAA"/>
    <property type="match status" value="1"/>
</dbReference>
<dbReference type="SUPFAM" id="SSF55073">
    <property type="entry name" value="Nucleotide cyclase"/>
    <property type="match status" value="1"/>
</dbReference>
<dbReference type="RefSeq" id="WP_152731519.1">
    <property type="nucleotide sequence ID" value="NZ_JAAGWK010000021.1"/>
</dbReference>
<feature type="domain" description="EAL" evidence="1">
    <location>
        <begin position="314"/>
        <end position="566"/>
    </location>
</feature>
<dbReference type="InterPro" id="IPR001633">
    <property type="entry name" value="EAL_dom"/>
</dbReference>
<dbReference type="PROSITE" id="PS50883">
    <property type="entry name" value="EAL"/>
    <property type="match status" value="1"/>
</dbReference>
<dbReference type="Pfam" id="PF00990">
    <property type="entry name" value="GGDEF"/>
    <property type="match status" value="1"/>
</dbReference>
<dbReference type="InterPro" id="IPR043128">
    <property type="entry name" value="Rev_trsase/Diguanyl_cyclase"/>
</dbReference>
<reference evidence="3 4" key="1">
    <citation type="submission" date="2020-02" db="EMBL/GenBank/DDBJ databases">
        <title>The whole genome sequence of CPCC 205119.</title>
        <authorList>
            <person name="Jiang Z."/>
        </authorList>
    </citation>
    <scope>NUCLEOTIDE SEQUENCE [LARGE SCALE GENOMIC DNA]</scope>
    <source>
        <strain evidence="3 4">CPCC 205119</strain>
    </source>
</reference>
<protein>
    <submittedName>
        <fullName evidence="3">EAL domain-containing protein</fullName>
    </submittedName>
</protein>
<dbReference type="InterPro" id="IPR035919">
    <property type="entry name" value="EAL_sf"/>
</dbReference>
<dbReference type="Gene3D" id="3.30.70.270">
    <property type="match status" value="1"/>
</dbReference>
<name>A0A7K3WFD5_9ACTN</name>
<dbReference type="EMBL" id="JAAGWK010000021">
    <property type="protein sequence ID" value="NEL55201.1"/>
    <property type="molecule type" value="Genomic_DNA"/>
</dbReference>
<evidence type="ECO:0000313" key="3">
    <source>
        <dbReference type="EMBL" id="NEL55201.1"/>
    </source>
</evidence>
<dbReference type="PROSITE" id="PS50887">
    <property type="entry name" value="GGDEF"/>
    <property type="match status" value="1"/>
</dbReference>
<dbReference type="Proteomes" id="UP000470470">
    <property type="component" value="Unassembled WGS sequence"/>
</dbReference>
<dbReference type="AlphaFoldDB" id="A0A7K3WFD5"/>
<dbReference type="SMART" id="SM00267">
    <property type="entry name" value="GGDEF"/>
    <property type="match status" value="1"/>
</dbReference>